<evidence type="ECO:0000313" key="4">
    <source>
        <dbReference type="EMBL" id="MDC7718105.1"/>
    </source>
</evidence>
<reference evidence="4 5" key="1">
    <citation type="submission" date="2023-01" db="EMBL/GenBank/DDBJ databases">
        <title>Novel species of the genus Vogesella isolated from rivers.</title>
        <authorList>
            <person name="Lu H."/>
        </authorList>
    </citation>
    <scope>NUCLEOTIDE SEQUENCE [LARGE SCALE GENOMIC DNA]</scope>
    <source>
        <strain evidence="4 5">DC21W</strain>
    </source>
</reference>
<dbReference type="RefSeq" id="WP_272752402.1">
    <property type="nucleotide sequence ID" value="NZ_JAQQLF010000015.1"/>
</dbReference>
<evidence type="ECO:0000259" key="3">
    <source>
        <dbReference type="Pfam" id="PF13511"/>
    </source>
</evidence>
<keyword evidence="5" id="KW-1185">Reference proteome</keyword>
<comment type="caution">
    <text evidence="4">The sequence shown here is derived from an EMBL/GenBank/DDBJ whole genome shotgun (WGS) entry which is preliminary data.</text>
</comment>
<organism evidence="4 5">
    <name type="scientific">Vogesella aquatica</name>
    <dbReference type="NCBI Taxonomy" id="2984206"/>
    <lineage>
        <taxon>Bacteria</taxon>
        <taxon>Pseudomonadati</taxon>
        <taxon>Pseudomonadota</taxon>
        <taxon>Betaproteobacteria</taxon>
        <taxon>Neisseriales</taxon>
        <taxon>Chromobacteriaceae</taxon>
        <taxon>Vogesella</taxon>
    </lineage>
</organism>
<feature type="coiled-coil region" evidence="1">
    <location>
        <begin position="111"/>
        <end position="145"/>
    </location>
</feature>
<sequence length="204" mass="23116">MRPHHLALLITLLASAAGAEGLYKWTDERGVVHYSDYPPPTEQKSGVSKLNKQGILLRKGESEADKRAHEAELARQKQEQAQRAEQIRYDRALQERYRSTADIAAERDKQVKALQTGLRTLESQLRMASAQLTDLNNEANKLRSSGKSISQGLSSQLEEKQHLQNETQALIQSRRAEIERLRLKAAQDMLRFQELNKPNPAPAR</sequence>
<dbReference type="Pfam" id="PF13511">
    <property type="entry name" value="DUF4124"/>
    <property type="match status" value="1"/>
</dbReference>
<evidence type="ECO:0000256" key="2">
    <source>
        <dbReference type="SAM" id="SignalP"/>
    </source>
</evidence>
<dbReference type="InterPro" id="IPR025392">
    <property type="entry name" value="DUF4124"/>
</dbReference>
<dbReference type="EMBL" id="JAQQLF010000015">
    <property type="protein sequence ID" value="MDC7718105.1"/>
    <property type="molecule type" value="Genomic_DNA"/>
</dbReference>
<feature type="domain" description="DUF4124" evidence="3">
    <location>
        <begin position="11"/>
        <end position="45"/>
    </location>
</feature>
<evidence type="ECO:0000313" key="5">
    <source>
        <dbReference type="Proteomes" id="UP001219956"/>
    </source>
</evidence>
<dbReference type="Proteomes" id="UP001219956">
    <property type="component" value="Unassembled WGS sequence"/>
</dbReference>
<feature type="chain" id="PRO_5046547858" evidence="2">
    <location>
        <begin position="20"/>
        <end position="204"/>
    </location>
</feature>
<name>A0ABT5IZU4_9NEIS</name>
<evidence type="ECO:0000256" key="1">
    <source>
        <dbReference type="SAM" id="Coils"/>
    </source>
</evidence>
<keyword evidence="1" id="KW-0175">Coiled coil</keyword>
<gene>
    <name evidence="4" type="ORF">PQU95_12875</name>
</gene>
<keyword evidence="2" id="KW-0732">Signal</keyword>
<feature type="signal peptide" evidence="2">
    <location>
        <begin position="1"/>
        <end position="19"/>
    </location>
</feature>
<accession>A0ABT5IZU4</accession>
<protein>
    <submittedName>
        <fullName evidence="4">DUF4124 domain-containing protein</fullName>
    </submittedName>
</protein>
<proteinExistence type="predicted"/>